<proteinExistence type="predicted"/>
<sequence>MIQQPEEQTFIDNAQIDEGILTEALDNLRNGMAITLSQDDRQILAKVYSRPLAKVF</sequence>
<dbReference type="Proteomes" id="UP001065613">
    <property type="component" value="Chromosome"/>
</dbReference>
<protein>
    <submittedName>
        <fullName evidence="1">Uncharacterized protein</fullName>
    </submittedName>
</protein>
<dbReference type="AlphaFoldDB" id="A0A977KUH2"/>
<organism evidence="1">
    <name type="scientific">Woronichinia naegeliana WA131</name>
    <dbReference type="NCBI Taxonomy" id="2824559"/>
    <lineage>
        <taxon>Bacteria</taxon>
        <taxon>Bacillati</taxon>
        <taxon>Cyanobacteriota</taxon>
        <taxon>Cyanophyceae</taxon>
        <taxon>Synechococcales</taxon>
        <taxon>Coelosphaeriaceae</taxon>
        <taxon>Woronichinia</taxon>
    </lineage>
</organism>
<dbReference type="EMBL" id="CP073041">
    <property type="protein sequence ID" value="UXE60154.1"/>
    <property type="molecule type" value="Genomic_DNA"/>
</dbReference>
<gene>
    <name evidence="1" type="ORF">KA717_31625</name>
</gene>
<reference evidence="1" key="1">
    <citation type="submission" date="2021-04" db="EMBL/GenBank/DDBJ databases">
        <title>Genome sequence of Woronichinia naegeliana from Washington state freshwater lake bloom.</title>
        <authorList>
            <person name="Dreher T.W."/>
        </authorList>
    </citation>
    <scope>NUCLEOTIDE SEQUENCE</scope>
    <source>
        <strain evidence="1">WA131</strain>
    </source>
</reference>
<dbReference type="KEGG" id="wna:KA717_31625"/>
<name>A0A977KUH2_9CYAN</name>
<evidence type="ECO:0000313" key="1">
    <source>
        <dbReference type="EMBL" id="UXE60154.1"/>
    </source>
</evidence>
<accession>A0A977KUH2</accession>